<accession>A0A9P7G581</accession>
<name>A0A9P7G581_9AGAR</name>
<feature type="compositionally biased region" description="Low complexity" evidence="1">
    <location>
        <begin position="63"/>
        <end position="83"/>
    </location>
</feature>
<dbReference type="EMBL" id="JABCKV010000404">
    <property type="protein sequence ID" value="KAG5641050.1"/>
    <property type="molecule type" value="Genomic_DNA"/>
</dbReference>
<gene>
    <name evidence="2" type="ORF">DXG03_006295</name>
</gene>
<organism evidence="2 3">
    <name type="scientific">Asterophora parasitica</name>
    <dbReference type="NCBI Taxonomy" id="117018"/>
    <lineage>
        <taxon>Eukaryota</taxon>
        <taxon>Fungi</taxon>
        <taxon>Dikarya</taxon>
        <taxon>Basidiomycota</taxon>
        <taxon>Agaricomycotina</taxon>
        <taxon>Agaricomycetes</taxon>
        <taxon>Agaricomycetidae</taxon>
        <taxon>Agaricales</taxon>
        <taxon>Tricholomatineae</taxon>
        <taxon>Lyophyllaceae</taxon>
        <taxon>Asterophora</taxon>
    </lineage>
</organism>
<sequence>MSDLDADLYGDLYGNDEQEYSNDQVTHEEKDEETPVEAATADPRPPPTVVKEEPPEAKPIPVVPTTNYSSSTAAASGSTVAPTFTQPPATQQIPTYEQPQPSDYRDSQPTGREGGYQNIPVNERTVRPSEMKDEG</sequence>
<protein>
    <submittedName>
        <fullName evidence="2">Uncharacterized protein</fullName>
    </submittedName>
</protein>
<feature type="region of interest" description="Disordered" evidence="1">
    <location>
        <begin position="1"/>
        <end position="135"/>
    </location>
</feature>
<evidence type="ECO:0000256" key="1">
    <source>
        <dbReference type="SAM" id="MobiDB-lite"/>
    </source>
</evidence>
<feature type="compositionally biased region" description="Basic and acidic residues" evidence="1">
    <location>
        <begin position="124"/>
        <end position="135"/>
    </location>
</feature>
<feature type="compositionally biased region" description="Acidic residues" evidence="1">
    <location>
        <begin position="1"/>
        <end position="20"/>
    </location>
</feature>
<evidence type="ECO:0000313" key="3">
    <source>
        <dbReference type="Proteomes" id="UP000775547"/>
    </source>
</evidence>
<feature type="compositionally biased region" description="Polar residues" evidence="1">
    <location>
        <begin position="84"/>
        <end position="101"/>
    </location>
</feature>
<proteinExistence type="predicted"/>
<dbReference type="AlphaFoldDB" id="A0A9P7G581"/>
<dbReference type="Proteomes" id="UP000775547">
    <property type="component" value="Unassembled WGS sequence"/>
</dbReference>
<evidence type="ECO:0000313" key="2">
    <source>
        <dbReference type="EMBL" id="KAG5641050.1"/>
    </source>
</evidence>
<reference evidence="2" key="2">
    <citation type="submission" date="2021-10" db="EMBL/GenBank/DDBJ databases">
        <title>Phylogenomics reveals ancestral predisposition of the termite-cultivated fungus Termitomyces towards a domesticated lifestyle.</title>
        <authorList>
            <person name="Auxier B."/>
            <person name="Grum-Grzhimaylo A."/>
            <person name="Cardenas M.E."/>
            <person name="Lodge J.D."/>
            <person name="Laessoe T."/>
            <person name="Pedersen O."/>
            <person name="Smith M.E."/>
            <person name="Kuyper T.W."/>
            <person name="Franco-Molano E.A."/>
            <person name="Baroni T.J."/>
            <person name="Aanen D.K."/>
        </authorList>
    </citation>
    <scope>NUCLEOTIDE SEQUENCE</scope>
    <source>
        <strain evidence="2">AP01</strain>
        <tissue evidence="2">Mycelium</tissue>
    </source>
</reference>
<dbReference type="OrthoDB" id="3056853at2759"/>
<keyword evidence="3" id="KW-1185">Reference proteome</keyword>
<comment type="caution">
    <text evidence="2">The sequence shown here is derived from an EMBL/GenBank/DDBJ whole genome shotgun (WGS) entry which is preliminary data.</text>
</comment>
<reference evidence="2" key="1">
    <citation type="submission" date="2020-07" db="EMBL/GenBank/DDBJ databases">
        <authorList>
            <person name="Nieuwenhuis M."/>
            <person name="Van De Peppel L.J.J."/>
        </authorList>
    </citation>
    <scope>NUCLEOTIDE SEQUENCE</scope>
    <source>
        <strain evidence="2">AP01</strain>
        <tissue evidence="2">Mycelium</tissue>
    </source>
</reference>